<reference evidence="3" key="5">
    <citation type="submission" date="2015-06" db="UniProtKB">
        <authorList>
            <consortium name="EnsemblFungi"/>
        </authorList>
    </citation>
    <scope>IDENTIFICATION</scope>
    <source>
        <strain evidence="3">ATCC 64411</strain>
    </source>
</reference>
<evidence type="ECO:0000313" key="3">
    <source>
        <dbReference type="EnsemblFungi" id="MAPG_05335T0"/>
    </source>
</evidence>
<keyword evidence="1" id="KW-0472">Membrane</keyword>
<reference evidence="2" key="1">
    <citation type="submission" date="2010-05" db="EMBL/GenBank/DDBJ databases">
        <title>The Genome Sequence of Magnaporthe poae strain ATCC 64411.</title>
        <authorList>
            <consortium name="The Broad Institute Genome Sequencing Platform"/>
            <consortium name="Broad Institute Genome Sequencing Center for Infectious Disease"/>
            <person name="Ma L.-J."/>
            <person name="Dead R."/>
            <person name="Young S."/>
            <person name="Zeng Q."/>
            <person name="Koehrsen M."/>
            <person name="Alvarado L."/>
            <person name="Berlin A."/>
            <person name="Chapman S.B."/>
            <person name="Chen Z."/>
            <person name="Freedman E."/>
            <person name="Gellesch M."/>
            <person name="Goldberg J."/>
            <person name="Griggs A."/>
            <person name="Gujja S."/>
            <person name="Heilman E.R."/>
            <person name="Heiman D."/>
            <person name="Hepburn T."/>
            <person name="Howarth C."/>
            <person name="Jen D."/>
            <person name="Larson L."/>
            <person name="Mehta T."/>
            <person name="Neiman D."/>
            <person name="Pearson M."/>
            <person name="Roberts A."/>
            <person name="Saif S."/>
            <person name="Shea T."/>
            <person name="Shenoy N."/>
            <person name="Sisk P."/>
            <person name="Stolte C."/>
            <person name="Sykes S."/>
            <person name="Walk T."/>
            <person name="White J."/>
            <person name="Yandava C."/>
            <person name="Haas B."/>
            <person name="Nusbaum C."/>
            <person name="Birren B."/>
        </authorList>
    </citation>
    <scope>NUCLEOTIDE SEQUENCE</scope>
    <source>
        <strain evidence="2">ATCC 64411</strain>
    </source>
</reference>
<evidence type="ECO:0000313" key="4">
    <source>
        <dbReference type="Proteomes" id="UP000011715"/>
    </source>
</evidence>
<reference evidence="4" key="2">
    <citation type="submission" date="2010-05" db="EMBL/GenBank/DDBJ databases">
        <title>The genome sequence of Magnaporthe poae strain ATCC 64411.</title>
        <authorList>
            <person name="Ma L.-J."/>
            <person name="Dead R."/>
            <person name="Young S."/>
            <person name="Zeng Q."/>
            <person name="Koehrsen M."/>
            <person name="Alvarado L."/>
            <person name="Berlin A."/>
            <person name="Chapman S.B."/>
            <person name="Chen Z."/>
            <person name="Freedman E."/>
            <person name="Gellesch M."/>
            <person name="Goldberg J."/>
            <person name="Griggs A."/>
            <person name="Gujja S."/>
            <person name="Heilman E.R."/>
            <person name="Heiman D."/>
            <person name="Hepburn T."/>
            <person name="Howarth C."/>
            <person name="Jen D."/>
            <person name="Larson L."/>
            <person name="Mehta T."/>
            <person name="Neiman D."/>
            <person name="Pearson M."/>
            <person name="Roberts A."/>
            <person name="Saif S."/>
            <person name="Shea T."/>
            <person name="Shenoy N."/>
            <person name="Sisk P."/>
            <person name="Stolte C."/>
            <person name="Sykes S."/>
            <person name="Walk T."/>
            <person name="White J."/>
            <person name="Yandava C."/>
            <person name="Haas B."/>
            <person name="Nusbaum C."/>
            <person name="Birren B."/>
        </authorList>
    </citation>
    <scope>NUCLEOTIDE SEQUENCE [LARGE SCALE GENOMIC DNA]</scope>
    <source>
        <strain evidence="4">ATCC 64411 / 73-15</strain>
    </source>
</reference>
<feature type="transmembrane region" description="Helical" evidence="1">
    <location>
        <begin position="6"/>
        <end position="31"/>
    </location>
</feature>
<evidence type="ECO:0000256" key="1">
    <source>
        <dbReference type="SAM" id="Phobius"/>
    </source>
</evidence>
<dbReference type="EMBL" id="ADBL01001263">
    <property type="status" value="NOT_ANNOTATED_CDS"/>
    <property type="molecule type" value="Genomic_DNA"/>
</dbReference>
<dbReference type="Proteomes" id="UP000011715">
    <property type="component" value="Unassembled WGS sequence"/>
</dbReference>
<dbReference type="EMBL" id="GL876969">
    <property type="protein sequence ID" value="KLU86321.1"/>
    <property type="molecule type" value="Genomic_DNA"/>
</dbReference>
<dbReference type="eggNOG" id="ENOG502RESD">
    <property type="taxonomic scope" value="Eukaryota"/>
</dbReference>
<protein>
    <submittedName>
        <fullName evidence="2 3">Uncharacterized protein</fullName>
    </submittedName>
</protein>
<reference evidence="2" key="3">
    <citation type="submission" date="2011-03" db="EMBL/GenBank/DDBJ databases">
        <title>Annotation of Magnaporthe poae ATCC 64411.</title>
        <authorList>
            <person name="Ma L.-J."/>
            <person name="Dead R."/>
            <person name="Young S.K."/>
            <person name="Zeng Q."/>
            <person name="Gargeya S."/>
            <person name="Fitzgerald M."/>
            <person name="Haas B."/>
            <person name="Abouelleil A."/>
            <person name="Alvarado L."/>
            <person name="Arachchi H.M."/>
            <person name="Berlin A."/>
            <person name="Brown A."/>
            <person name="Chapman S.B."/>
            <person name="Chen Z."/>
            <person name="Dunbar C."/>
            <person name="Freedman E."/>
            <person name="Gearin G."/>
            <person name="Gellesch M."/>
            <person name="Goldberg J."/>
            <person name="Griggs A."/>
            <person name="Gujja S."/>
            <person name="Heiman D."/>
            <person name="Howarth C."/>
            <person name="Larson L."/>
            <person name="Lui A."/>
            <person name="MacDonald P.J.P."/>
            <person name="Mehta T."/>
            <person name="Montmayeur A."/>
            <person name="Murphy C."/>
            <person name="Neiman D."/>
            <person name="Pearson M."/>
            <person name="Priest M."/>
            <person name="Roberts A."/>
            <person name="Saif S."/>
            <person name="Shea T."/>
            <person name="Shenoy N."/>
            <person name="Sisk P."/>
            <person name="Stolte C."/>
            <person name="Sykes S."/>
            <person name="Yandava C."/>
            <person name="Wortman J."/>
            <person name="Nusbaum C."/>
            <person name="Birren B."/>
        </authorList>
    </citation>
    <scope>NUCLEOTIDE SEQUENCE</scope>
    <source>
        <strain evidence="2">ATCC 64411</strain>
    </source>
</reference>
<dbReference type="VEuPathDB" id="FungiDB:MAPG_05335"/>
<keyword evidence="1" id="KW-0812">Transmembrane</keyword>
<keyword evidence="4" id="KW-1185">Reference proteome</keyword>
<evidence type="ECO:0000313" key="2">
    <source>
        <dbReference type="EMBL" id="KLU86321.1"/>
    </source>
</evidence>
<sequence length="204" mass="23706">MIRKSFFYYFFFYFFSLYKFITCDCLGFPFVRHLIRLQIKVDPHAFRVTHCILFQAGPQQGNVACHRSPAMRLDVTYVLILLLPLMCWATPTPAETKTTFSIPSNYTTESLGKLVKNNGVYSCKAERLAMRVDNPSDVQCQSQPDIYSEKFLWRVRKCLIYQKVKPPQDQAKAVAPQDRIAWCYPPSEKINGFSKVQKTKSDIY</sequence>
<dbReference type="AlphaFoldDB" id="A0A0C4DZ46"/>
<name>A0A0C4DZ46_MAGP6</name>
<gene>
    <name evidence="2" type="ORF">MAPG_05335</name>
</gene>
<proteinExistence type="predicted"/>
<dbReference type="EnsemblFungi" id="MAPG_05335T0">
    <property type="protein sequence ID" value="MAPG_05335T0"/>
    <property type="gene ID" value="MAPG_05335"/>
</dbReference>
<accession>A0A0C4DZ46</accession>
<keyword evidence="1" id="KW-1133">Transmembrane helix</keyword>
<organism evidence="3 4">
    <name type="scientific">Magnaporthiopsis poae (strain ATCC 64411 / 73-15)</name>
    <name type="common">Kentucky bluegrass fungus</name>
    <name type="synonym">Magnaporthe poae</name>
    <dbReference type="NCBI Taxonomy" id="644358"/>
    <lineage>
        <taxon>Eukaryota</taxon>
        <taxon>Fungi</taxon>
        <taxon>Dikarya</taxon>
        <taxon>Ascomycota</taxon>
        <taxon>Pezizomycotina</taxon>
        <taxon>Sordariomycetes</taxon>
        <taxon>Sordariomycetidae</taxon>
        <taxon>Magnaporthales</taxon>
        <taxon>Magnaporthaceae</taxon>
        <taxon>Magnaporthiopsis</taxon>
    </lineage>
</organism>
<reference evidence="3" key="4">
    <citation type="journal article" date="2015" name="G3 (Bethesda)">
        <title>Genome sequences of three phytopathogenic species of the Magnaporthaceae family of fungi.</title>
        <authorList>
            <person name="Okagaki L.H."/>
            <person name="Nunes C.C."/>
            <person name="Sailsbery J."/>
            <person name="Clay B."/>
            <person name="Brown D."/>
            <person name="John T."/>
            <person name="Oh Y."/>
            <person name="Young N."/>
            <person name="Fitzgerald M."/>
            <person name="Haas B.J."/>
            <person name="Zeng Q."/>
            <person name="Young S."/>
            <person name="Adiconis X."/>
            <person name="Fan L."/>
            <person name="Levin J.Z."/>
            <person name="Mitchell T.K."/>
            <person name="Okubara P.A."/>
            <person name="Farman M.L."/>
            <person name="Kohn L.M."/>
            <person name="Birren B."/>
            <person name="Ma L.-J."/>
            <person name="Dean R.A."/>
        </authorList>
    </citation>
    <scope>NUCLEOTIDE SEQUENCE</scope>
    <source>
        <strain evidence="3">ATCC 64411 / 73-15</strain>
    </source>
</reference>
<dbReference type="OrthoDB" id="10483046at2759"/>